<name>A0A068WU47_ECHGR</name>
<evidence type="ECO:0000313" key="1">
    <source>
        <dbReference type="EMBL" id="CDS21205.1"/>
    </source>
</evidence>
<dbReference type="AlphaFoldDB" id="A0A068WU47"/>
<proteinExistence type="predicted"/>
<evidence type="ECO:0000313" key="3">
    <source>
        <dbReference type="WBParaSite" id="EgrG_000157800"/>
    </source>
</evidence>
<protein>
    <submittedName>
        <fullName evidence="1 3">Uncharacterized protein</fullName>
    </submittedName>
</protein>
<evidence type="ECO:0000313" key="2">
    <source>
        <dbReference type="Proteomes" id="UP000492820"/>
    </source>
</evidence>
<accession>A0A068WU47</accession>
<dbReference type="EMBL" id="LK028583">
    <property type="protein sequence ID" value="CDS21205.1"/>
    <property type="molecule type" value="Genomic_DNA"/>
</dbReference>
<reference evidence="1 2" key="1">
    <citation type="journal article" date="2013" name="Nature">
        <title>The genomes of four tapeworm species reveal adaptations to parasitism.</title>
        <authorList>
            <person name="Tsai I.J."/>
            <person name="Zarowiecki M."/>
            <person name="Holroyd N."/>
            <person name="Garciarrubio A."/>
            <person name="Sanchez-Flores A."/>
            <person name="Brooks K.L."/>
            <person name="Tracey A."/>
            <person name="Bobes R.J."/>
            <person name="Fragoso G."/>
            <person name="Sciutto E."/>
            <person name="Aslett M."/>
            <person name="Beasley H."/>
            <person name="Bennett H.M."/>
            <person name="Cai J."/>
            <person name="Camicia F."/>
            <person name="Clark R."/>
            <person name="Cucher M."/>
            <person name="De Silva N."/>
            <person name="Day T.A."/>
            <person name="Deplazes P."/>
            <person name="Estrada K."/>
            <person name="Fernandez C."/>
            <person name="Holland P.W."/>
            <person name="Hou J."/>
            <person name="Hu S."/>
            <person name="Huckvale T."/>
            <person name="Hung S.S."/>
            <person name="Kamenetzky L."/>
            <person name="Keane J.A."/>
            <person name="Kiss F."/>
            <person name="Koziol U."/>
            <person name="Lambert O."/>
            <person name="Liu K."/>
            <person name="Luo X."/>
            <person name="Luo Y."/>
            <person name="Macchiaroli N."/>
            <person name="Nichol S."/>
            <person name="Paps J."/>
            <person name="Parkinson J."/>
            <person name="Pouchkina-Stantcheva N."/>
            <person name="Riddiford N."/>
            <person name="Rosenzvit M."/>
            <person name="Salinas G."/>
            <person name="Wasmuth J.D."/>
            <person name="Zamanian M."/>
            <person name="Zheng Y."/>
            <person name="Cai X."/>
            <person name="Soberon X."/>
            <person name="Olson P.D."/>
            <person name="Laclette J.P."/>
            <person name="Brehm K."/>
            <person name="Berriman M."/>
            <person name="Garciarrubio A."/>
            <person name="Bobes R.J."/>
            <person name="Fragoso G."/>
            <person name="Sanchez-Flores A."/>
            <person name="Estrada K."/>
            <person name="Cevallos M.A."/>
            <person name="Morett E."/>
            <person name="Gonzalez V."/>
            <person name="Portillo T."/>
            <person name="Ochoa-Leyva A."/>
            <person name="Jose M.V."/>
            <person name="Sciutto E."/>
            <person name="Landa A."/>
            <person name="Jimenez L."/>
            <person name="Valdes V."/>
            <person name="Carrero J.C."/>
            <person name="Larralde C."/>
            <person name="Morales-Montor J."/>
            <person name="Limon-Lason J."/>
            <person name="Soberon X."/>
            <person name="Laclette J.P."/>
        </authorList>
    </citation>
    <scope>NUCLEOTIDE SEQUENCE [LARGE SCALE GENOMIC DNA]</scope>
</reference>
<reference evidence="3" key="3">
    <citation type="submission" date="2020-10" db="UniProtKB">
        <authorList>
            <consortium name="WormBaseParasite"/>
        </authorList>
    </citation>
    <scope>IDENTIFICATION</scope>
</reference>
<sequence>MLKTLNASPMTKIEALRRCLPLAIDDTSIMAHTWMLVLPCPATGLVVTACQASISQASISTLTPHPSFSMHGCAVADESENEDDVVTGMAERAAQCLCHKCDLTLGIKLGECDLTASITTTTTTSINRADDDSGGSSGSGDEARWSFPNCFSPPLAHHHTPLPSPLYSPLPCSTQIRPPPLCFHLLCSTLIHSVLHACAHLGFAGLLIPPIDD</sequence>
<organism evidence="1">
    <name type="scientific">Echinococcus granulosus</name>
    <name type="common">Hydatid tapeworm</name>
    <dbReference type="NCBI Taxonomy" id="6210"/>
    <lineage>
        <taxon>Eukaryota</taxon>
        <taxon>Metazoa</taxon>
        <taxon>Spiralia</taxon>
        <taxon>Lophotrochozoa</taxon>
        <taxon>Platyhelminthes</taxon>
        <taxon>Cestoda</taxon>
        <taxon>Eucestoda</taxon>
        <taxon>Cyclophyllidea</taxon>
        <taxon>Taeniidae</taxon>
        <taxon>Echinococcus</taxon>
        <taxon>Echinococcus granulosus group</taxon>
    </lineage>
</organism>
<gene>
    <name evidence="1" type="ORF">EgrG_000157800</name>
</gene>
<dbReference type="WBParaSite" id="EgrG_000157800">
    <property type="protein sequence ID" value="EgrG_000157800"/>
    <property type="gene ID" value="EgrG_000157800"/>
</dbReference>
<dbReference type="Proteomes" id="UP000492820">
    <property type="component" value="Unassembled WGS sequence"/>
</dbReference>
<reference evidence="1" key="2">
    <citation type="submission" date="2014-06" db="EMBL/GenBank/DDBJ databases">
        <authorList>
            <person name="Aslett M."/>
        </authorList>
    </citation>
    <scope>NUCLEOTIDE SEQUENCE</scope>
</reference>